<feature type="signal peptide" evidence="12">
    <location>
        <begin position="1"/>
        <end position="22"/>
    </location>
</feature>
<dbReference type="GO" id="GO:0009279">
    <property type="term" value="C:cell outer membrane"/>
    <property type="evidence" value="ECO:0007669"/>
    <property type="project" value="UniProtKB-SubCell"/>
</dbReference>
<dbReference type="InterPro" id="IPR036942">
    <property type="entry name" value="Beta-barrel_TonB_sf"/>
</dbReference>
<dbReference type="SUPFAM" id="SSF49464">
    <property type="entry name" value="Carboxypeptidase regulatory domain-like"/>
    <property type="match status" value="1"/>
</dbReference>
<comment type="caution">
    <text evidence="15">The sequence shown here is derived from an EMBL/GenBank/DDBJ whole genome shotgun (WGS) entry which is preliminary data.</text>
</comment>
<feature type="domain" description="TonB-dependent receptor-like beta-barrel" evidence="13">
    <location>
        <begin position="250"/>
        <end position="730"/>
    </location>
</feature>
<dbReference type="GO" id="GO:0044718">
    <property type="term" value="P:siderophore transmembrane transport"/>
    <property type="evidence" value="ECO:0007669"/>
    <property type="project" value="TreeGrafter"/>
</dbReference>
<dbReference type="PROSITE" id="PS52016">
    <property type="entry name" value="TONB_DEPENDENT_REC_3"/>
    <property type="match status" value="1"/>
</dbReference>
<comment type="subcellular location">
    <subcellularLocation>
        <location evidence="1 10">Cell outer membrane</location>
        <topology evidence="1 10">Multi-pass membrane protein</topology>
    </subcellularLocation>
</comment>
<dbReference type="InterPro" id="IPR012910">
    <property type="entry name" value="Plug_dom"/>
</dbReference>
<dbReference type="Gene3D" id="2.170.130.10">
    <property type="entry name" value="TonB-dependent receptor, plug domain"/>
    <property type="match status" value="1"/>
</dbReference>
<evidence type="ECO:0000259" key="14">
    <source>
        <dbReference type="Pfam" id="PF07715"/>
    </source>
</evidence>
<keyword evidence="2 10" id="KW-0813">Transport</keyword>
<dbReference type="RefSeq" id="WP_160905459.1">
    <property type="nucleotide sequence ID" value="NZ_WVHS01000001.1"/>
</dbReference>
<dbReference type="Pfam" id="PF13715">
    <property type="entry name" value="CarbopepD_reg_2"/>
    <property type="match status" value="1"/>
</dbReference>
<dbReference type="SUPFAM" id="SSF56935">
    <property type="entry name" value="Porins"/>
    <property type="match status" value="1"/>
</dbReference>
<organism evidence="15 16">
    <name type="scientific">Hufsiella ginkgonis</name>
    <dbReference type="NCBI Taxonomy" id="2695274"/>
    <lineage>
        <taxon>Bacteria</taxon>
        <taxon>Pseudomonadati</taxon>
        <taxon>Bacteroidota</taxon>
        <taxon>Sphingobacteriia</taxon>
        <taxon>Sphingobacteriales</taxon>
        <taxon>Sphingobacteriaceae</taxon>
        <taxon>Hufsiella</taxon>
    </lineage>
</organism>
<evidence type="ECO:0000256" key="7">
    <source>
        <dbReference type="ARBA" id="ARBA00023136"/>
    </source>
</evidence>
<dbReference type="InterPro" id="IPR008969">
    <property type="entry name" value="CarboxyPept-like_regulatory"/>
</dbReference>
<keyword evidence="5 12" id="KW-0732">Signal</keyword>
<feature type="chain" id="PRO_5029549863" evidence="12">
    <location>
        <begin position="23"/>
        <end position="771"/>
    </location>
</feature>
<dbReference type="GO" id="GO:0015344">
    <property type="term" value="F:siderophore uptake transmembrane transporter activity"/>
    <property type="evidence" value="ECO:0007669"/>
    <property type="project" value="TreeGrafter"/>
</dbReference>
<evidence type="ECO:0000256" key="1">
    <source>
        <dbReference type="ARBA" id="ARBA00004571"/>
    </source>
</evidence>
<evidence type="ECO:0000256" key="8">
    <source>
        <dbReference type="ARBA" id="ARBA00023170"/>
    </source>
</evidence>
<sequence length="771" mass="84120">MKLKSIGCIAVLVMLIHYISFAALPNYSGKVTDANTKDALIGATVTIPDLRISVSTDVNGEFTFKNVPVKGKFLVQVSYVGYKTLTAQVDVAGIGPADFALQPTTIEAHEVVVTGSGFSSDTRRTSASVSVVSKADLITRPSSNLIDAVAKVPGVSQITTGNGISKPVIRGLSYNRVVTMAGGVKQEGQQWGDEHGIEIDQFGAEKVEVLRGASSLLYGSDALGGVINVIDPLPAPEGTLKGEFITNYSTNNGQSASSLMLSGNNNGFVYRARGTYKNAYSFKTPDGYFPNSGLNETDLSGQIGLNKSWGFAHLDVSSFRTKLGFYEPATNASGEFVDDNGDTFSDSQLKDRSLAYPMQDIRHYKAVLSSNLLLGSGSLKSTIGYQHNQRRELSEPAADPELFLDLNTYSYDVKYYFKEKNGWEPLLGTSGQFQRSDNTRGEEALIPSYQADSFGALFYIKKSWTTNTFNTGIRVDTRKITGRGLNDGATPVFTSFDNSFTNLSGALGFTHEFSEKVGFKVNAGTAFRAPNIAELSSNGVHEGAFRYEIGNQDLKPERSYQLDASLSYDTEPLNLSFGGFVNYVNDFIFYRNTNGETIVSGGDVYPVFRFLQDNAFFRGLEASLTLHPSKSIHFENTFGYTVATNKTTGNPVPFIPAASLRNELRFEPASASKKFTKTYLSVGLDNYFKQTRVDDFETTTSGYSLVSAGLGTTVKLGKNPLTLYASARNLLDKKYYDHLSRFKPGRLDETDPSFGIYNPGRNVTMGVYLSF</sequence>
<evidence type="ECO:0000259" key="13">
    <source>
        <dbReference type="Pfam" id="PF00593"/>
    </source>
</evidence>
<dbReference type="InterPro" id="IPR037066">
    <property type="entry name" value="Plug_dom_sf"/>
</dbReference>
<evidence type="ECO:0000313" key="16">
    <source>
        <dbReference type="Proteomes" id="UP000451233"/>
    </source>
</evidence>
<reference evidence="15 16" key="1">
    <citation type="submission" date="2019-11" db="EMBL/GenBank/DDBJ databases">
        <title>Pedobacter sp. HMF7056 Genome sequencing and assembly.</title>
        <authorList>
            <person name="Kang H."/>
            <person name="Kim H."/>
            <person name="Joh K."/>
        </authorList>
    </citation>
    <scope>NUCLEOTIDE SEQUENCE [LARGE SCALE GENOMIC DNA]</scope>
    <source>
        <strain evidence="15 16">HMF7056</strain>
    </source>
</reference>
<dbReference type="InterPro" id="IPR000531">
    <property type="entry name" value="Beta-barrel_TonB"/>
</dbReference>
<evidence type="ECO:0000256" key="2">
    <source>
        <dbReference type="ARBA" id="ARBA00022448"/>
    </source>
</evidence>
<keyword evidence="6 11" id="KW-0798">TonB box</keyword>
<dbReference type="Gene3D" id="2.60.40.1120">
    <property type="entry name" value="Carboxypeptidase-like, regulatory domain"/>
    <property type="match status" value="1"/>
</dbReference>
<keyword evidence="7 10" id="KW-0472">Membrane</keyword>
<dbReference type="Gene3D" id="2.40.170.20">
    <property type="entry name" value="TonB-dependent receptor, beta-barrel domain"/>
    <property type="match status" value="1"/>
</dbReference>
<accession>A0A7K1XUL0</accession>
<keyword evidence="3 10" id="KW-1134">Transmembrane beta strand</keyword>
<gene>
    <name evidence="15" type="ORF">GS398_04195</name>
</gene>
<dbReference type="InterPro" id="IPR039426">
    <property type="entry name" value="TonB-dep_rcpt-like"/>
</dbReference>
<dbReference type="Pfam" id="PF07715">
    <property type="entry name" value="Plug"/>
    <property type="match status" value="1"/>
</dbReference>
<evidence type="ECO:0000256" key="6">
    <source>
        <dbReference type="ARBA" id="ARBA00023077"/>
    </source>
</evidence>
<evidence type="ECO:0000256" key="5">
    <source>
        <dbReference type="ARBA" id="ARBA00022729"/>
    </source>
</evidence>
<evidence type="ECO:0000256" key="9">
    <source>
        <dbReference type="ARBA" id="ARBA00023237"/>
    </source>
</evidence>
<comment type="similarity">
    <text evidence="10 11">Belongs to the TonB-dependent receptor family.</text>
</comment>
<name>A0A7K1XUL0_9SPHI</name>
<evidence type="ECO:0000256" key="10">
    <source>
        <dbReference type="PROSITE-ProRule" id="PRU01360"/>
    </source>
</evidence>
<evidence type="ECO:0000256" key="3">
    <source>
        <dbReference type="ARBA" id="ARBA00022452"/>
    </source>
</evidence>
<dbReference type="AlphaFoldDB" id="A0A7K1XUL0"/>
<dbReference type="EMBL" id="WVHS01000001">
    <property type="protein sequence ID" value="MXV14488.1"/>
    <property type="molecule type" value="Genomic_DNA"/>
</dbReference>
<keyword evidence="9 10" id="KW-0998">Cell outer membrane</keyword>
<keyword evidence="8 15" id="KW-0675">Receptor</keyword>
<evidence type="ECO:0000313" key="15">
    <source>
        <dbReference type="EMBL" id="MXV14488.1"/>
    </source>
</evidence>
<evidence type="ECO:0000256" key="12">
    <source>
        <dbReference type="SAM" id="SignalP"/>
    </source>
</evidence>
<proteinExistence type="inferred from homology"/>
<feature type="domain" description="TonB-dependent receptor plug" evidence="14">
    <location>
        <begin position="122"/>
        <end position="226"/>
    </location>
</feature>
<dbReference type="PANTHER" id="PTHR30069">
    <property type="entry name" value="TONB-DEPENDENT OUTER MEMBRANE RECEPTOR"/>
    <property type="match status" value="1"/>
</dbReference>
<dbReference type="PANTHER" id="PTHR30069:SF29">
    <property type="entry name" value="HEMOGLOBIN AND HEMOGLOBIN-HAPTOGLOBIN-BINDING PROTEIN 1-RELATED"/>
    <property type="match status" value="1"/>
</dbReference>
<dbReference type="Pfam" id="PF00593">
    <property type="entry name" value="TonB_dep_Rec_b-barrel"/>
    <property type="match status" value="1"/>
</dbReference>
<evidence type="ECO:0000256" key="11">
    <source>
        <dbReference type="RuleBase" id="RU003357"/>
    </source>
</evidence>
<protein>
    <submittedName>
        <fullName evidence="15">TonB-dependent receptor</fullName>
    </submittedName>
</protein>
<evidence type="ECO:0000256" key="4">
    <source>
        <dbReference type="ARBA" id="ARBA00022692"/>
    </source>
</evidence>
<dbReference type="Proteomes" id="UP000451233">
    <property type="component" value="Unassembled WGS sequence"/>
</dbReference>
<keyword evidence="4 10" id="KW-0812">Transmembrane</keyword>
<keyword evidence="16" id="KW-1185">Reference proteome</keyword>